<dbReference type="EMBL" id="WIVE01000001">
    <property type="protein sequence ID" value="MQX34988.1"/>
    <property type="molecule type" value="Genomic_DNA"/>
</dbReference>
<dbReference type="SUPFAM" id="SSF52402">
    <property type="entry name" value="Adenine nucleotide alpha hydrolases-like"/>
    <property type="match status" value="1"/>
</dbReference>
<dbReference type="OrthoDB" id="9792500at2"/>
<organism evidence="3 4">
    <name type="scientific">Roseospira navarrensis</name>
    <dbReference type="NCBI Taxonomy" id="140058"/>
    <lineage>
        <taxon>Bacteria</taxon>
        <taxon>Pseudomonadati</taxon>
        <taxon>Pseudomonadota</taxon>
        <taxon>Alphaproteobacteria</taxon>
        <taxon>Rhodospirillales</taxon>
        <taxon>Rhodospirillaceae</taxon>
        <taxon>Roseospira</taxon>
    </lineage>
</organism>
<dbReference type="InterPro" id="IPR006016">
    <property type="entry name" value="UspA"/>
</dbReference>
<dbReference type="Gene3D" id="3.40.50.620">
    <property type="entry name" value="HUPs"/>
    <property type="match status" value="1"/>
</dbReference>
<protein>
    <submittedName>
        <fullName evidence="3">Universal stress protein</fullName>
    </submittedName>
</protein>
<dbReference type="CDD" id="cd00293">
    <property type="entry name" value="USP-like"/>
    <property type="match status" value="1"/>
</dbReference>
<sequence>MYSRIMVPVDLAHEDAMTKAMDQAADLSRLYDIPVIIVGVTVSQPTSVAHNADEYTAKLEAFTTAHAERTGVGMESHPVIDHDPAVDLDAVLRDQCHTLGANLVVMASHVPRFSDVIFGSHADAFVRHGDVSVFVVR</sequence>
<comment type="similarity">
    <text evidence="1">Belongs to the universal stress protein A family.</text>
</comment>
<reference evidence="3 4" key="1">
    <citation type="submission" date="2019-10" db="EMBL/GenBank/DDBJ databases">
        <title>Draft whole-genome sequence of the purple nonsulfur photosynthetic bacterium Roseospira navarrensis DSM 15114.</title>
        <authorList>
            <person name="Kyndt J.A."/>
            <person name="Meyer T.E."/>
        </authorList>
    </citation>
    <scope>NUCLEOTIDE SEQUENCE [LARGE SCALE GENOMIC DNA]</scope>
    <source>
        <strain evidence="3 4">DSM 15114</strain>
    </source>
</reference>
<accession>A0A7X2D1R5</accession>
<name>A0A7X2D1R5_9PROT</name>
<evidence type="ECO:0000259" key="2">
    <source>
        <dbReference type="Pfam" id="PF00582"/>
    </source>
</evidence>
<evidence type="ECO:0000313" key="4">
    <source>
        <dbReference type="Proteomes" id="UP000434582"/>
    </source>
</evidence>
<dbReference type="Pfam" id="PF00582">
    <property type="entry name" value="Usp"/>
    <property type="match status" value="1"/>
</dbReference>
<evidence type="ECO:0000313" key="3">
    <source>
        <dbReference type="EMBL" id="MQX34988.1"/>
    </source>
</evidence>
<dbReference type="AlphaFoldDB" id="A0A7X2D1R5"/>
<dbReference type="RefSeq" id="WP_153340012.1">
    <property type="nucleotide sequence ID" value="NZ_WIVE01000001.1"/>
</dbReference>
<dbReference type="InterPro" id="IPR014729">
    <property type="entry name" value="Rossmann-like_a/b/a_fold"/>
</dbReference>
<evidence type="ECO:0000256" key="1">
    <source>
        <dbReference type="ARBA" id="ARBA00008791"/>
    </source>
</evidence>
<proteinExistence type="inferred from homology"/>
<dbReference type="Proteomes" id="UP000434582">
    <property type="component" value="Unassembled WGS sequence"/>
</dbReference>
<keyword evidence="4" id="KW-1185">Reference proteome</keyword>
<dbReference type="InterPro" id="IPR006015">
    <property type="entry name" value="Universal_stress_UspA"/>
</dbReference>
<dbReference type="PRINTS" id="PR01438">
    <property type="entry name" value="UNVRSLSTRESS"/>
</dbReference>
<feature type="domain" description="UspA" evidence="2">
    <location>
        <begin position="1"/>
        <end position="137"/>
    </location>
</feature>
<gene>
    <name evidence="3" type="ORF">GHC57_00495</name>
</gene>
<comment type="caution">
    <text evidence="3">The sequence shown here is derived from an EMBL/GenBank/DDBJ whole genome shotgun (WGS) entry which is preliminary data.</text>
</comment>